<gene>
    <name evidence="1" type="ORF">G2W53_036553</name>
</gene>
<dbReference type="AlphaFoldDB" id="A0A834W4X8"/>
<keyword evidence="2" id="KW-1185">Reference proteome</keyword>
<dbReference type="Proteomes" id="UP000634136">
    <property type="component" value="Unassembled WGS sequence"/>
</dbReference>
<organism evidence="1 2">
    <name type="scientific">Senna tora</name>
    <dbReference type="NCBI Taxonomy" id="362788"/>
    <lineage>
        <taxon>Eukaryota</taxon>
        <taxon>Viridiplantae</taxon>
        <taxon>Streptophyta</taxon>
        <taxon>Embryophyta</taxon>
        <taxon>Tracheophyta</taxon>
        <taxon>Spermatophyta</taxon>
        <taxon>Magnoliopsida</taxon>
        <taxon>eudicotyledons</taxon>
        <taxon>Gunneridae</taxon>
        <taxon>Pentapetalae</taxon>
        <taxon>rosids</taxon>
        <taxon>fabids</taxon>
        <taxon>Fabales</taxon>
        <taxon>Fabaceae</taxon>
        <taxon>Caesalpinioideae</taxon>
        <taxon>Cassia clade</taxon>
        <taxon>Senna</taxon>
    </lineage>
</organism>
<accession>A0A834W4X8</accession>
<reference evidence="1" key="1">
    <citation type="submission" date="2020-09" db="EMBL/GenBank/DDBJ databases">
        <title>Genome-Enabled Discovery of Anthraquinone Biosynthesis in Senna tora.</title>
        <authorList>
            <person name="Kang S.-H."/>
            <person name="Pandey R.P."/>
            <person name="Lee C.-M."/>
            <person name="Sim J.-S."/>
            <person name="Jeong J.-T."/>
            <person name="Choi B.-S."/>
            <person name="Jung M."/>
            <person name="Ginzburg D."/>
            <person name="Zhao K."/>
            <person name="Won S.Y."/>
            <person name="Oh T.-J."/>
            <person name="Yu Y."/>
            <person name="Kim N.-H."/>
            <person name="Lee O.R."/>
            <person name="Lee T.-H."/>
            <person name="Bashyal P."/>
            <person name="Kim T.-S."/>
            <person name="Lee W.-H."/>
            <person name="Kawkins C."/>
            <person name="Kim C.-K."/>
            <person name="Kim J.S."/>
            <person name="Ahn B.O."/>
            <person name="Rhee S.Y."/>
            <person name="Sohng J.K."/>
        </authorList>
    </citation>
    <scope>NUCLEOTIDE SEQUENCE</scope>
    <source>
        <tissue evidence="1">Leaf</tissue>
    </source>
</reference>
<evidence type="ECO:0000313" key="1">
    <source>
        <dbReference type="EMBL" id="KAF7809810.1"/>
    </source>
</evidence>
<name>A0A834W4X8_9FABA</name>
<comment type="caution">
    <text evidence="1">The sequence shown here is derived from an EMBL/GenBank/DDBJ whole genome shotgun (WGS) entry which is preliminary data.</text>
</comment>
<protein>
    <submittedName>
        <fullName evidence="1">Uncharacterized protein</fullName>
    </submittedName>
</protein>
<evidence type="ECO:0000313" key="2">
    <source>
        <dbReference type="Proteomes" id="UP000634136"/>
    </source>
</evidence>
<proteinExistence type="predicted"/>
<dbReference type="EMBL" id="JAAIUW010000011">
    <property type="protein sequence ID" value="KAF7809810.1"/>
    <property type="molecule type" value="Genomic_DNA"/>
</dbReference>
<sequence>MSYTRAVSWSCRAKSFDVSLHIPLSQVPSLCIE</sequence>